<dbReference type="SMART" id="SM00225">
    <property type="entry name" value="BTB"/>
    <property type="match status" value="2"/>
</dbReference>
<sequence length="706" mass="80441">MEYDLPHEETVKCVLVGDTAVGKTRLICARVYNKQVSLSELVTMHVPTVWAVDTYRIHKEVLERSWTQVDGVNVSLRLWDTFGDHDKYRKYAYLKSDVVLICFSVGNQKSLRNCRQIWYPEIRRFCPDTPVLLVGCKNDLRYMCQDETYINYCKDRSPFVRATRESDLVLPEHGRAVARELGVDYFETSVLTYYGVDQMFENAIRAALIARRKKFWMTNLKRVNRPMLQAPFCPPKPTPPDIFVTPSTFEESMASLLANQWHTDIIFLVGSVGFSAHKAVLASASDLLFQLLTMPIVDDSCGHCSSNDSLAAGMDEVGSEADTECLLSSCALKLITGRTREVDGPLDPVRGGWRPPTLNQVGQSRQLNHPAFQSISIQQCEGLDQSGQPSLSVQTIISVSKLVSPAVLRQALHFLYTGRLEDNANCNVRELLEASEYLGFPQFQAYLTNIVRKEEYRNKEITANYIQSLKTRLLEVCLEEGLFSDVLFQLDDGTAAAHRPLLMARSDVMEVMFAGNFRESKAKMVSLRDVTESTFRVLLHFMYSDTVPAIRPQDCLPLLQLGNRLCLQRLLSLVERATAEQLQDAAADGQDCVELVLSLLEPGQLHNADQLADWCLHYLATNYDTMCKRYPKQVRALHPENQAYLNKHRWPPTWYLKDYDCYERMVRERQREENPIKPFKRTRTISGCLCFSGKRRQQPAEAAHSV</sequence>
<dbReference type="AlphaFoldDB" id="A0A6A4X548"/>
<dbReference type="FunFam" id="3.30.710.10:FF:000014">
    <property type="entry name" value="Rho-related BTB domain-containing protein 2 isoform 1"/>
    <property type="match status" value="1"/>
</dbReference>
<reference evidence="5 6" key="1">
    <citation type="submission" date="2019-07" db="EMBL/GenBank/DDBJ databases">
        <title>Draft genome assembly of a fouling barnacle, Amphibalanus amphitrite (Darwin, 1854): The first reference genome for Thecostraca.</title>
        <authorList>
            <person name="Kim W."/>
        </authorList>
    </citation>
    <scope>NUCLEOTIDE SEQUENCE [LARGE SCALE GENOMIC DNA]</scope>
    <source>
        <strain evidence="5">SNU_AA5</strain>
        <tissue evidence="5">Soma without cirri and trophi</tissue>
    </source>
</reference>
<dbReference type="PROSITE" id="PS51420">
    <property type="entry name" value="RHO"/>
    <property type="match status" value="1"/>
</dbReference>
<feature type="domain" description="BTB" evidence="4">
    <location>
        <begin position="263"/>
        <end position="292"/>
    </location>
</feature>
<evidence type="ECO:0000256" key="2">
    <source>
        <dbReference type="ARBA" id="ARBA00022741"/>
    </source>
</evidence>
<dbReference type="GO" id="GO:0007264">
    <property type="term" value="P:small GTPase-mediated signal transduction"/>
    <property type="evidence" value="ECO:0007669"/>
    <property type="project" value="InterPro"/>
</dbReference>
<dbReference type="GO" id="GO:0003924">
    <property type="term" value="F:GTPase activity"/>
    <property type="evidence" value="ECO:0007669"/>
    <property type="project" value="InterPro"/>
</dbReference>
<keyword evidence="2" id="KW-0547">Nucleotide-binding</keyword>
<dbReference type="GO" id="GO:0003006">
    <property type="term" value="P:developmental process involved in reproduction"/>
    <property type="evidence" value="ECO:0007669"/>
    <property type="project" value="UniProtKB-ARBA"/>
</dbReference>
<dbReference type="GO" id="GO:0005525">
    <property type="term" value="F:GTP binding"/>
    <property type="evidence" value="ECO:0007669"/>
    <property type="project" value="UniProtKB-KW"/>
</dbReference>
<evidence type="ECO:0000313" key="6">
    <source>
        <dbReference type="Proteomes" id="UP000440578"/>
    </source>
</evidence>
<proteinExistence type="predicted"/>
<dbReference type="Pfam" id="PF00071">
    <property type="entry name" value="Ras"/>
    <property type="match status" value="1"/>
</dbReference>
<gene>
    <name evidence="5" type="primary">RHOBTB2</name>
    <name evidence="5" type="ORF">FJT64_016628</name>
</gene>
<dbReference type="SUPFAM" id="SSF52540">
    <property type="entry name" value="P-loop containing nucleoside triphosphate hydrolases"/>
    <property type="match status" value="1"/>
</dbReference>
<dbReference type="SUPFAM" id="SSF54695">
    <property type="entry name" value="POZ domain"/>
    <property type="match status" value="2"/>
</dbReference>
<dbReference type="GO" id="GO:0022412">
    <property type="term" value="P:cellular process involved in reproduction in multicellular organism"/>
    <property type="evidence" value="ECO:0007669"/>
    <property type="project" value="UniProtKB-ARBA"/>
</dbReference>
<evidence type="ECO:0000256" key="1">
    <source>
        <dbReference type="ARBA" id="ARBA00022737"/>
    </source>
</evidence>
<dbReference type="InterPro" id="IPR001806">
    <property type="entry name" value="Small_GTPase"/>
</dbReference>
<organism evidence="5 6">
    <name type="scientific">Amphibalanus amphitrite</name>
    <name type="common">Striped barnacle</name>
    <name type="synonym">Balanus amphitrite</name>
    <dbReference type="NCBI Taxonomy" id="1232801"/>
    <lineage>
        <taxon>Eukaryota</taxon>
        <taxon>Metazoa</taxon>
        <taxon>Ecdysozoa</taxon>
        <taxon>Arthropoda</taxon>
        <taxon>Crustacea</taxon>
        <taxon>Multicrustacea</taxon>
        <taxon>Cirripedia</taxon>
        <taxon>Thoracica</taxon>
        <taxon>Thoracicalcarea</taxon>
        <taxon>Balanomorpha</taxon>
        <taxon>Balanoidea</taxon>
        <taxon>Balanidae</taxon>
        <taxon>Amphibalaninae</taxon>
        <taxon>Amphibalanus</taxon>
    </lineage>
</organism>
<dbReference type="CDD" id="cd01873">
    <property type="entry name" value="RhoBTB"/>
    <property type="match status" value="1"/>
</dbReference>
<evidence type="ECO:0000313" key="5">
    <source>
        <dbReference type="EMBL" id="KAF0312619.1"/>
    </source>
</evidence>
<dbReference type="Gene3D" id="3.40.50.300">
    <property type="entry name" value="P-loop containing nucleotide triphosphate hydrolases"/>
    <property type="match status" value="1"/>
</dbReference>
<dbReference type="CDD" id="cd18499">
    <property type="entry name" value="BACK_RHOBTB"/>
    <property type="match status" value="1"/>
</dbReference>
<dbReference type="GO" id="GO:0035099">
    <property type="term" value="P:hemocyte migration"/>
    <property type="evidence" value="ECO:0007669"/>
    <property type="project" value="UniProtKB-ARBA"/>
</dbReference>
<name>A0A6A4X548_AMPAM</name>
<comment type="caution">
    <text evidence="5">The sequence shown here is derived from an EMBL/GenBank/DDBJ whole genome shotgun (WGS) entry which is preliminary data.</text>
</comment>
<dbReference type="PROSITE" id="PS51419">
    <property type="entry name" value="RAB"/>
    <property type="match status" value="1"/>
</dbReference>
<dbReference type="PROSITE" id="PS50097">
    <property type="entry name" value="BTB"/>
    <property type="match status" value="2"/>
</dbReference>
<dbReference type="InterPro" id="IPR027417">
    <property type="entry name" value="P-loop_NTPase"/>
</dbReference>
<dbReference type="EMBL" id="VIIS01000151">
    <property type="protein sequence ID" value="KAF0312619.1"/>
    <property type="molecule type" value="Genomic_DNA"/>
</dbReference>
<dbReference type="InterPro" id="IPR011333">
    <property type="entry name" value="SKP1/BTB/POZ_sf"/>
</dbReference>
<keyword evidence="1" id="KW-0677">Repeat</keyword>
<dbReference type="SMART" id="SM00175">
    <property type="entry name" value="RAB"/>
    <property type="match status" value="1"/>
</dbReference>
<dbReference type="GO" id="GO:0035006">
    <property type="term" value="P:melanization defense response"/>
    <property type="evidence" value="ECO:0007669"/>
    <property type="project" value="UniProtKB-ARBA"/>
</dbReference>
<accession>A0A6A4X548</accession>
<dbReference type="SMART" id="SM00173">
    <property type="entry name" value="RAS"/>
    <property type="match status" value="1"/>
</dbReference>
<dbReference type="GO" id="GO:0001667">
    <property type="term" value="P:ameboidal-type cell migration"/>
    <property type="evidence" value="ECO:0007669"/>
    <property type="project" value="UniProtKB-ARBA"/>
</dbReference>
<keyword evidence="6" id="KW-1185">Reference proteome</keyword>
<dbReference type="PRINTS" id="PR00449">
    <property type="entry name" value="RASTRNSFRMNG"/>
</dbReference>
<protein>
    <submittedName>
        <fullName evidence="5">Rho-related BTB domain-containing protein 2</fullName>
    </submittedName>
</protein>
<dbReference type="InterPro" id="IPR000210">
    <property type="entry name" value="BTB/POZ_dom"/>
</dbReference>
<dbReference type="FunFam" id="3.40.50.300:FF:000177">
    <property type="entry name" value="Rho-related BTB domain-containing protein 2"/>
    <property type="match status" value="1"/>
</dbReference>
<dbReference type="PROSITE" id="PS51421">
    <property type="entry name" value="RAS"/>
    <property type="match status" value="1"/>
</dbReference>
<dbReference type="Proteomes" id="UP000440578">
    <property type="component" value="Unassembled WGS sequence"/>
</dbReference>
<dbReference type="SMART" id="SM00174">
    <property type="entry name" value="RHO"/>
    <property type="match status" value="1"/>
</dbReference>
<dbReference type="Gene3D" id="3.30.710.10">
    <property type="entry name" value="Potassium Channel Kv1.1, Chain A"/>
    <property type="match status" value="2"/>
</dbReference>
<evidence type="ECO:0000259" key="4">
    <source>
        <dbReference type="PROSITE" id="PS50097"/>
    </source>
</evidence>
<dbReference type="OrthoDB" id="6020506at2759"/>
<dbReference type="Pfam" id="PF00651">
    <property type="entry name" value="BTB"/>
    <property type="match status" value="1"/>
</dbReference>
<evidence type="ECO:0000256" key="3">
    <source>
        <dbReference type="ARBA" id="ARBA00023134"/>
    </source>
</evidence>
<keyword evidence="3" id="KW-0342">GTP-binding</keyword>
<dbReference type="PANTHER" id="PTHR24072">
    <property type="entry name" value="RHO FAMILY GTPASE"/>
    <property type="match status" value="1"/>
</dbReference>
<feature type="domain" description="BTB" evidence="4">
    <location>
        <begin position="484"/>
        <end position="551"/>
    </location>
</feature>
<dbReference type="InterPro" id="IPR003578">
    <property type="entry name" value="Small_GTPase_Rho"/>
</dbReference>
<dbReference type="GO" id="GO:0010008">
    <property type="term" value="C:endosome membrane"/>
    <property type="evidence" value="ECO:0007669"/>
    <property type="project" value="UniProtKB-ARBA"/>
</dbReference>